<dbReference type="Proteomes" id="UP000287033">
    <property type="component" value="Unassembled WGS sequence"/>
</dbReference>
<name>A0A401T9U7_CHIPU</name>
<accession>A0A401T9U7</accession>
<sequence>GGARLPFSVSPDDASFQPRLLYPKRHDVGAMPRPRYPRRDDARSSTSPFAPSVMTLGTLSRLPGPAAR</sequence>
<organism evidence="2 3">
    <name type="scientific">Chiloscyllium punctatum</name>
    <name type="common">Brownbanded bambooshark</name>
    <name type="synonym">Hemiscyllium punctatum</name>
    <dbReference type="NCBI Taxonomy" id="137246"/>
    <lineage>
        <taxon>Eukaryota</taxon>
        <taxon>Metazoa</taxon>
        <taxon>Chordata</taxon>
        <taxon>Craniata</taxon>
        <taxon>Vertebrata</taxon>
        <taxon>Chondrichthyes</taxon>
        <taxon>Elasmobranchii</taxon>
        <taxon>Galeomorphii</taxon>
        <taxon>Galeoidea</taxon>
        <taxon>Orectolobiformes</taxon>
        <taxon>Hemiscylliidae</taxon>
        <taxon>Chiloscyllium</taxon>
    </lineage>
</organism>
<evidence type="ECO:0000313" key="3">
    <source>
        <dbReference type="Proteomes" id="UP000287033"/>
    </source>
</evidence>
<evidence type="ECO:0000313" key="2">
    <source>
        <dbReference type="EMBL" id="GCC39428.1"/>
    </source>
</evidence>
<dbReference type="EMBL" id="BEZZ01012393">
    <property type="protein sequence ID" value="GCC39428.1"/>
    <property type="molecule type" value="Genomic_DNA"/>
</dbReference>
<reference evidence="2 3" key="1">
    <citation type="journal article" date="2018" name="Nat. Ecol. Evol.">
        <title>Shark genomes provide insights into elasmobranch evolution and the origin of vertebrates.</title>
        <authorList>
            <person name="Hara Y"/>
            <person name="Yamaguchi K"/>
            <person name="Onimaru K"/>
            <person name="Kadota M"/>
            <person name="Koyanagi M"/>
            <person name="Keeley SD"/>
            <person name="Tatsumi K"/>
            <person name="Tanaka K"/>
            <person name="Motone F"/>
            <person name="Kageyama Y"/>
            <person name="Nozu R"/>
            <person name="Adachi N"/>
            <person name="Nishimura O"/>
            <person name="Nakagawa R"/>
            <person name="Tanegashima C"/>
            <person name="Kiyatake I"/>
            <person name="Matsumoto R"/>
            <person name="Murakumo K"/>
            <person name="Nishida K"/>
            <person name="Terakita A"/>
            <person name="Kuratani S"/>
            <person name="Sato K"/>
            <person name="Hyodo S Kuraku.S."/>
        </authorList>
    </citation>
    <scope>NUCLEOTIDE SEQUENCE [LARGE SCALE GENOMIC DNA]</scope>
</reference>
<feature type="non-terminal residue" evidence="2">
    <location>
        <position position="1"/>
    </location>
</feature>
<feature type="region of interest" description="Disordered" evidence="1">
    <location>
        <begin position="24"/>
        <end position="68"/>
    </location>
</feature>
<dbReference type="AlphaFoldDB" id="A0A401T9U7"/>
<gene>
    <name evidence="2" type="ORF">chiPu_0022879</name>
</gene>
<protein>
    <submittedName>
        <fullName evidence="2">Uncharacterized protein</fullName>
    </submittedName>
</protein>
<keyword evidence="3" id="KW-1185">Reference proteome</keyword>
<evidence type="ECO:0000256" key="1">
    <source>
        <dbReference type="SAM" id="MobiDB-lite"/>
    </source>
</evidence>
<proteinExistence type="predicted"/>
<comment type="caution">
    <text evidence="2">The sequence shown here is derived from an EMBL/GenBank/DDBJ whole genome shotgun (WGS) entry which is preliminary data.</text>
</comment>